<keyword evidence="3" id="KW-1185">Reference proteome</keyword>
<feature type="transmembrane region" description="Helical" evidence="1">
    <location>
        <begin position="142"/>
        <end position="159"/>
    </location>
</feature>
<keyword evidence="1" id="KW-0812">Transmembrane</keyword>
<organism evidence="2 3">
    <name type="scientific">Phytophthora pseudosyringae</name>
    <dbReference type="NCBI Taxonomy" id="221518"/>
    <lineage>
        <taxon>Eukaryota</taxon>
        <taxon>Sar</taxon>
        <taxon>Stramenopiles</taxon>
        <taxon>Oomycota</taxon>
        <taxon>Peronosporomycetes</taxon>
        <taxon>Peronosporales</taxon>
        <taxon>Peronosporaceae</taxon>
        <taxon>Phytophthora</taxon>
    </lineage>
</organism>
<keyword evidence="1" id="KW-0472">Membrane</keyword>
<protein>
    <submittedName>
        <fullName evidence="2">Uncharacterized protein</fullName>
    </submittedName>
</protein>
<evidence type="ECO:0000256" key="1">
    <source>
        <dbReference type="SAM" id="Phobius"/>
    </source>
</evidence>
<evidence type="ECO:0000313" key="2">
    <source>
        <dbReference type="EMBL" id="KAG7376209.1"/>
    </source>
</evidence>
<dbReference type="EMBL" id="JAGDFM010000776">
    <property type="protein sequence ID" value="KAG7376209.1"/>
    <property type="molecule type" value="Genomic_DNA"/>
</dbReference>
<reference evidence="2" key="1">
    <citation type="submission" date="2021-02" db="EMBL/GenBank/DDBJ databases">
        <authorList>
            <person name="Palmer J.M."/>
        </authorList>
    </citation>
    <scope>NUCLEOTIDE SEQUENCE</scope>
    <source>
        <strain evidence="2">SCRP734</strain>
    </source>
</reference>
<evidence type="ECO:0000313" key="3">
    <source>
        <dbReference type="Proteomes" id="UP000694044"/>
    </source>
</evidence>
<gene>
    <name evidence="2" type="ORF">PHYPSEUDO_014071</name>
</gene>
<name>A0A8T1V7Z0_9STRA</name>
<keyword evidence="1" id="KW-1133">Transmembrane helix</keyword>
<dbReference type="AlphaFoldDB" id="A0A8T1V7Z0"/>
<accession>A0A8T1V7Z0</accession>
<dbReference type="Proteomes" id="UP000694044">
    <property type="component" value="Unassembled WGS sequence"/>
</dbReference>
<sequence length="160" mass="18212">MSAESKRQLMDQRGDGFDGVRDRLLLLIKFHDAIGHEMNKVRAEQMERAAGRPRDSEAEQVEACQRLMTCLRLFAETTADKEPKEEEEHPSSVSYLLAKQALESAERRNEIAEEFKVGNAHLRALSRDLLALHDRMQASHDGIAGFVFLILAVALYLFMR</sequence>
<proteinExistence type="predicted"/>
<comment type="caution">
    <text evidence="2">The sequence shown here is derived from an EMBL/GenBank/DDBJ whole genome shotgun (WGS) entry which is preliminary data.</text>
</comment>
<dbReference type="OrthoDB" id="118733at2759"/>